<feature type="transmembrane region" description="Helical" evidence="6">
    <location>
        <begin position="492"/>
        <end position="512"/>
    </location>
</feature>
<feature type="transmembrane region" description="Helical" evidence="6">
    <location>
        <begin position="782"/>
        <end position="804"/>
    </location>
</feature>
<feature type="transmembrane region" description="Helical" evidence="6">
    <location>
        <begin position="683"/>
        <end position="701"/>
    </location>
</feature>
<feature type="transmembrane region" description="Helical" evidence="6">
    <location>
        <begin position="463"/>
        <end position="485"/>
    </location>
</feature>
<evidence type="ECO:0000313" key="9">
    <source>
        <dbReference type="EMBL" id="SEH94028.1"/>
    </source>
</evidence>
<gene>
    <name evidence="9" type="ORF">PYTT_1910</name>
</gene>
<keyword evidence="7" id="KW-0732">Signal</keyword>
<dbReference type="InterPro" id="IPR020846">
    <property type="entry name" value="MFS_dom"/>
</dbReference>
<keyword evidence="10" id="KW-1185">Reference proteome</keyword>
<name>A0A1H6M994_9BACT</name>
<keyword evidence="3 6" id="KW-0812">Transmembrane</keyword>
<dbReference type="SUPFAM" id="SSF117281">
    <property type="entry name" value="Kelch motif"/>
    <property type="match status" value="1"/>
</dbReference>
<evidence type="ECO:0000256" key="1">
    <source>
        <dbReference type="ARBA" id="ARBA00004141"/>
    </source>
</evidence>
<feature type="transmembrane region" description="Helical" evidence="6">
    <location>
        <begin position="518"/>
        <end position="538"/>
    </location>
</feature>
<evidence type="ECO:0000256" key="6">
    <source>
        <dbReference type="SAM" id="Phobius"/>
    </source>
</evidence>
<dbReference type="InterPro" id="IPR036259">
    <property type="entry name" value="MFS_trans_sf"/>
</dbReference>
<dbReference type="AlphaFoldDB" id="A0A1H6M994"/>
<dbReference type="Pfam" id="PF24681">
    <property type="entry name" value="Kelch_KLHDC2_KLHL20_DRC7"/>
    <property type="match status" value="1"/>
</dbReference>
<feature type="chain" id="PRO_5009604582" evidence="7">
    <location>
        <begin position="30"/>
        <end position="839"/>
    </location>
</feature>
<keyword evidence="2" id="KW-0813">Transport</keyword>
<evidence type="ECO:0000259" key="8">
    <source>
        <dbReference type="PROSITE" id="PS50850"/>
    </source>
</evidence>
<dbReference type="InterPro" id="IPR015915">
    <property type="entry name" value="Kelch-typ_b-propeller"/>
</dbReference>
<dbReference type="GO" id="GO:0016020">
    <property type="term" value="C:membrane"/>
    <property type="evidence" value="ECO:0007669"/>
    <property type="project" value="UniProtKB-SubCell"/>
</dbReference>
<dbReference type="GO" id="GO:0022857">
    <property type="term" value="F:transmembrane transporter activity"/>
    <property type="evidence" value="ECO:0007669"/>
    <property type="project" value="InterPro"/>
</dbReference>
<dbReference type="PROSITE" id="PS50850">
    <property type="entry name" value="MFS"/>
    <property type="match status" value="1"/>
</dbReference>
<dbReference type="Gene3D" id="2.120.10.80">
    <property type="entry name" value="Kelch-type beta propeller"/>
    <property type="match status" value="2"/>
</dbReference>
<protein>
    <submittedName>
        <fullName evidence="9">Kelch-type beta propeller</fullName>
    </submittedName>
</protein>
<feature type="transmembrane region" description="Helical" evidence="6">
    <location>
        <begin position="810"/>
        <end position="831"/>
    </location>
</feature>
<feature type="transmembrane region" description="Helical" evidence="6">
    <location>
        <begin position="643"/>
        <end position="663"/>
    </location>
</feature>
<evidence type="ECO:0000256" key="3">
    <source>
        <dbReference type="ARBA" id="ARBA00022692"/>
    </source>
</evidence>
<evidence type="ECO:0000256" key="2">
    <source>
        <dbReference type="ARBA" id="ARBA00022448"/>
    </source>
</evidence>
<feature type="transmembrane region" description="Helical" evidence="6">
    <location>
        <begin position="713"/>
        <end position="736"/>
    </location>
</feature>
<comment type="subcellular location">
    <subcellularLocation>
        <location evidence="1">Membrane</location>
        <topology evidence="1">Multi-pass membrane protein</topology>
    </subcellularLocation>
</comment>
<feature type="transmembrane region" description="Helical" evidence="6">
    <location>
        <begin position="550"/>
        <end position="568"/>
    </location>
</feature>
<dbReference type="InterPro" id="IPR044770">
    <property type="entry name" value="MFS_spinster-like"/>
</dbReference>
<dbReference type="PANTHER" id="PTHR23505:SF79">
    <property type="entry name" value="PROTEIN SPINSTER"/>
    <property type="match status" value="1"/>
</dbReference>
<dbReference type="Proteomes" id="UP000176204">
    <property type="component" value="Chromosome I"/>
</dbReference>
<feature type="signal peptide" evidence="7">
    <location>
        <begin position="1"/>
        <end position="29"/>
    </location>
</feature>
<keyword evidence="5 6" id="KW-0472">Membrane</keyword>
<evidence type="ECO:0000313" key="10">
    <source>
        <dbReference type="Proteomes" id="UP000176204"/>
    </source>
</evidence>
<dbReference type="STRING" id="1679444.PYTT_1910"/>
<dbReference type="PANTHER" id="PTHR23505">
    <property type="entry name" value="SPINSTER"/>
    <property type="match status" value="1"/>
</dbReference>
<dbReference type="KEGG" id="agl:PYTT_1910"/>
<dbReference type="InterPro" id="IPR011701">
    <property type="entry name" value="MFS"/>
</dbReference>
<dbReference type="Pfam" id="PF07690">
    <property type="entry name" value="MFS_1"/>
    <property type="match status" value="1"/>
</dbReference>
<feature type="transmembrane region" description="Helical" evidence="6">
    <location>
        <begin position="742"/>
        <end position="761"/>
    </location>
</feature>
<reference evidence="10" key="1">
    <citation type="submission" date="2016-09" db="EMBL/GenBank/DDBJ databases">
        <authorList>
            <person name="Koehorst J."/>
        </authorList>
    </citation>
    <scope>NUCLEOTIDE SEQUENCE [LARGE SCALE GENOMIC DNA]</scope>
</reference>
<dbReference type="RefSeq" id="WP_172801804.1">
    <property type="nucleotide sequence ID" value="NZ_LIGX01000041.1"/>
</dbReference>
<dbReference type="EMBL" id="LT629973">
    <property type="protein sequence ID" value="SEH94028.1"/>
    <property type="molecule type" value="Genomic_DNA"/>
</dbReference>
<keyword evidence="4 6" id="KW-1133">Transmembrane helix</keyword>
<dbReference type="CDD" id="cd17328">
    <property type="entry name" value="MFS_spinster_like"/>
    <property type="match status" value="1"/>
</dbReference>
<evidence type="ECO:0000256" key="7">
    <source>
        <dbReference type="SAM" id="SignalP"/>
    </source>
</evidence>
<dbReference type="SUPFAM" id="SSF103473">
    <property type="entry name" value="MFS general substrate transporter"/>
    <property type="match status" value="1"/>
</dbReference>
<feature type="transmembrane region" description="Helical" evidence="6">
    <location>
        <begin position="580"/>
        <end position="600"/>
    </location>
</feature>
<proteinExistence type="predicted"/>
<feature type="transmembrane region" description="Helical" evidence="6">
    <location>
        <begin position="385"/>
        <end position="402"/>
    </location>
</feature>
<organism evidence="9 10">
    <name type="scientific">Akkermansia glycaniphila</name>
    <dbReference type="NCBI Taxonomy" id="1679444"/>
    <lineage>
        <taxon>Bacteria</taxon>
        <taxon>Pseudomonadati</taxon>
        <taxon>Verrucomicrobiota</taxon>
        <taxon>Verrucomicrobiia</taxon>
        <taxon>Verrucomicrobiales</taxon>
        <taxon>Akkermansiaceae</taxon>
        <taxon>Akkermansia</taxon>
    </lineage>
</organism>
<feature type="domain" description="Major facilitator superfamily (MFS) profile" evidence="8">
    <location>
        <begin position="427"/>
        <end position="836"/>
    </location>
</feature>
<evidence type="ECO:0000256" key="5">
    <source>
        <dbReference type="ARBA" id="ARBA00023136"/>
    </source>
</evidence>
<feature type="transmembrane region" description="Helical" evidence="6">
    <location>
        <begin position="423"/>
        <end position="440"/>
    </location>
</feature>
<accession>A0A1H6M994</accession>
<sequence>MYSLLKKLASRSLLLMGAAAALLAAPAHASLQIDTENKDERHIAVCDIPDSLGRAGMAAGVMEDADQTPVVYALGGANFPQATPGAKTPEERGEKIFYSDIYKLKDGQWIKIGNMPEPVAYAAFGESPDGFVVAGGANASGHLDKVWLIHKNDGSVSNCKVTALPPLPKTVAYASCVTRNNRLYVIGGQEKPDSTAALDTVYMLDMGAKPDARQWKQMPAIPGGGRMLAAAAHSGSYLYLIGGCSLAPDAQGKPARTYLDGMMAFDETTGKWTDKKLAPVPAVIAASPSPAPARENKILLLGGDARGNGNTDAMPQQSSQIYSYDILENTWEKAGNWPVGIATAPVVVMGRDIITVSGETAPGVRTPAVVAAGLGYSFELTVVDYIVFTLVAIVLIILIVQTKTKGFKNIAIVTDPHSKPGRYAWVLVGLLWIVVMLNYFDRQLLSALYEPIVRDIPQTKSQFGMVTSVFLLIYALLSPVGGFLADRYSRRLVILGSLVVWSAVTWLTGHVHDYTTLLIARGFMGVSEACYIPAALALITDYHKGSTRSLAVGIHMSGIYAGMALAGYGGTMAEIEGWRMTFALFGLVGVAYAFVLIVFLKDPSKNPAQDIMPSEALEKTRPVNVTASSGGVLKSLLSIRSMWMLMAIVAFSGAANWFLLTWYPTLLQEKYNLSTGEAGPMATQWSSLAKYIAVIGGAIIADRWYMRNAKARALVPGIAFSIAGPLIVLALVPSIFGWGFQLPLALIVVFISTQGLAQGCMDATLMPVLRSHIDERYSATGYGILNLASAGIGAMTSFFGGWLADRGIPLTTSLALAGVLMFLGGIFFLLLPKPHDKNS</sequence>
<dbReference type="Gene3D" id="1.20.1250.20">
    <property type="entry name" value="MFS general substrate transporter like domains"/>
    <property type="match status" value="2"/>
</dbReference>
<evidence type="ECO:0000256" key="4">
    <source>
        <dbReference type="ARBA" id="ARBA00022989"/>
    </source>
</evidence>